<dbReference type="EMBL" id="BPUB01000001">
    <property type="protein sequence ID" value="GJG57275.1"/>
    <property type="molecule type" value="Genomic_DNA"/>
</dbReference>
<dbReference type="RefSeq" id="WP_223927556.1">
    <property type="nucleotide sequence ID" value="NZ_BPTU01000003.1"/>
</dbReference>
<accession>A0A9R1C773</accession>
<dbReference type="SUPFAM" id="SSF53067">
    <property type="entry name" value="Actin-like ATPase domain"/>
    <property type="match status" value="2"/>
</dbReference>
<proteinExistence type="predicted"/>
<dbReference type="Proteomes" id="UP000825483">
    <property type="component" value="Unassembled WGS sequence"/>
</dbReference>
<reference evidence="2" key="1">
    <citation type="journal article" date="2022" name="Int. J. Syst. Evol. Microbiol.">
        <title>Prevotella lacticifex sp. nov., isolated from the rumen of cows.</title>
        <authorList>
            <person name="Shinkai T."/>
            <person name="Ikeyama N."/>
            <person name="Kumagai M."/>
            <person name="Ohmori H."/>
            <person name="Sakamoto M."/>
            <person name="Ohkuma M."/>
            <person name="Mitsumori M."/>
        </authorList>
    </citation>
    <scope>NUCLEOTIDE SEQUENCE</scope>
    <source>
        <strain evidence="2">R5076</strain>
    </source>
</reference>
<dbReference type="Gene3D" id="3.30.420.40">
    <property type="match status" value="1"/>
</dbReference>
<dbReference type="PANTHER" id="PTHR30005">
    <property type="entry name" value="EXOPOLYPHOSPHATASE"/>
    <property type="match status" value="1"/>
</dbReference>
<dbReference type="Gene3D" id="3.30.420.150">
    <property type="entry name" value="Exopolyphosphatase. Domain 2"/>
    <property type="match status" value="1"/>
</dbReference>
<protein>
    <submittedName>
        <fullName evidence="2">Exopolyphosphatase</fullName>
    </submittedName>
</protein>
<dbReference type="CDD" id="cd24006">
    <property type="entry name" value="ASKHA_NBD_PPX_GppA"/>
    <property type="match status" value="1"/>
</dbReference>
<dbReference type="GeneID" id="72468182"/>
<organism evidence="2 3">
    <name type="scientific">Prevotella lacticifex</name>
    <dbReference type="NCBI Taxonomy" id="2854755"/>
    <lineage>
        <taxon>Bacteria</taxon>
        <taxon>Pseudomonadati</taxon>
        <taxon>Bacteroidota</taxon>
        <taxon>Bacteroidia</taxon>
        <taxon>Bacteroidales</taxon>
        <taxon>Prevotellaceae</taxon>
        <taxon>Prevotella</taxon>
    </lineage>
</organism>
<dbReference type="InterPro" id="IPR043129">
    <property type="entry name" value="ATPase_NBD"/>
</dbReference>
<gene>
    <name evidence="2" type="ORF">PRLR5076_01260</name>
</gene>
<dbReference type="Pfam" id="PF02541">
    <property type="entry name" value="Ppx-GppA"/>
    <property type="match status" value="1"/>
</dbReference>
<evidence type="ECO:0000313" key="2">
    <source>
        <dbReference type="EMBL" id="GJG57275.1"/>
    </source>
</evidence>
<evidence type="ECO:0000259" key="1">
    <source>
        <dbReference type="Pfam" id="PF02541"/>
    </source>
</evidence>
<evidence type="ECO:0000313" key="3">
    <source>
        <dbReference type="Proteomes" id="UP000825483"/>
    </source>
</evidence>
<name>A0A9R1C773_9BACT</name>
<dbReference type="PANTHER" id="PTHR30005:SF0">
    <property type="entry name" value="RETROGRADE REGULATION PROTEIN 2"/>
    <property type="match status" value="1"/>
</dbReference>
<keyword evidence="3" id="KW-1185">Reference proteome</keyword>
<dbReference type="InterPro" id="IPR050273">
    <property type="entry name" value="GppA/Ppx_hydrolase"/>
</dbReference>
<dbReference type="GO" id="GO:0016462">
    <property type="term" value="F:pyrophosphatase activity"/>
    <property type="evidence" value="ECO:0007669"/>
    <property type="project" value="TreeGrafter"/>
</dbReference>
<comment type="caution">
    <text evidence="2">The sequence shown here is derived from an EMBL/GenBank/DDBJ whole genome shotgun (WGS) entry which is preliminary data.</text>
</comment>
<dbReference type="InterPro" id="IPR003695">
    <property type="entry name" value="Ppx_GppA_N"/>
</dbReference>
<feature type="domain" description="Ppx/GppA phosphatase N-terminal" evidence="1">
    <location>
        <begin position="53"/>
        <end position="315"/>
    </location>
</feature>
<dbReference type="AlphaFoldDB" id="A0A9R1C773"/>
<sequence>MKDKEMISVGFGEEFNLAAIDVGSNAARLLIKHVEIDVDGNKSVSKLLFLRIPLRLGMDVFADGKISKERQREFLAAMKAYRQLMKVYNVREYRACATSAMRDASNGKSIIRRIRHKAGLNLEIITGDEESQIIFDNHFNYIVNASQTADGSVADGNFLYVDVGGGSTEVSFICGGERIYSHSFNVGTIRLLKGKVRKKDFVEMKEEITKVTSGRTGVRIIGSGGNINKLYRLASKKEHLDGALPVGVLQKEYDVLSKMSVEERMAEYGLKPDRADVIVPAAEIFLQAAANSGATDILVPNLGLADGIINDMLSKYTA</sequence>